<name>A0A194X6B2_MOLSC</name>
<feature type="coiled-coil region" evidence="1">
    <location>
        <begin position="106"/>
        <end position="177"/>
    </location>
</feature>
<evidence type="ECO:0008006" key="5">
    <source>
        <dbReference type="Google" id="ProtNLM"/>
    </source>
</evidence>
<dbReference type="KEGG" id="psco:LY89DRAFT_734863"/>
<keyword evidence="2" id="KW-0472">Membrane</keyword>
<feature type="transmembrane region" description="Helical" evidence="2">
    <location>
        <begin position="81"/>
        <end position="101"/>
    </location>
</feature>
<evidence type="ECO:0000256" key="1">
    <source>
        <dbReference type="SAM" id="Coils"/>
    </source>
</evidence>
<organism evidence="3 4">
    <name type="scientific">Mollisia scopiformis</name>
    <name type="common">Conifer needle endophyte fungus</name>
    <name type="synonym">Phialocephala scopiformis</name>
    <dbReference type="NCBI Taxonomy" id="149040"/>
    <lineage>
        <taxon>Eukaryota</taxon>
        <taxon>Fungi</taxon>
        <taxon>Dikarya</taxon>
        <taxon>Ascomycota</taxon>
        <taxon>Pezizomycotina</taxon>
        <taxon>Leotiomycetes</taxon>
        <taxon>Helotiales</taxon>
        <taxon>Mollisiaceae</taxon>
        <taxon>Mollisia</taxon>
    </lineage>
</organism>
<gene>
    <name evidence="3" type="ORF">LY89DRAFT_734863</name>
</gene>
<dbReference type="EMBL" id="KQ947417">
    <property type="protein sequence ID" value="KUJ15713.1"/>
    <property type="molecule type" value="Genomic_DNA"/>
</dbReference>
<dbReference type="AlphaFoldDB" id="A0A194X6B2"/>
<feature type="transmembrane region" description="Helical" evidence="2">
    <location>
        <begin position="29"/>
        <end position="49"/>
    </location>
</feature>
<protein>
    <recommendedName>
        <fullName evidence="5">Transmembrane protein</fullName>
    </recommendedName>
</protein>
<evidence type="ECO:0000313" key="4">
    <source>
        <dbReference type="Proteomes" id="UP000070700"/>
    </source>
</evidence>
<dbReference type="GeneID" id="28829673"/>
<sequence>MEQPAPRHQSGRISSLSSKMKQSVLRPQCLHFSNILMALDICLMFYALVCKYQATTNERPRLFKYVIRFFNFLYTSRSESWMEKLLVLLACTLILGAWYISKREAMEREQRRLARERKRRWEEERKDIETRLKRRKDVKKLAREFVELVRLNTYARLEREEAELERRRNIRDLVESDGRGYVRILKSVLRFFWRMRDSKRDGAELTIMHWEQFLERQRAILEDMRDEKAHGRMVYTETQRLLREADAEDRRAFWAERLEKLGLLLADAERWILEQERRERERRGEVLRGIPPELLFPRRNIHRPFLDNIQAHIDSEIEKEEWQLYLATRFPEVLLGCVPGWTLWVDFFRYYFPNWT</sequence>
<dbReference type="InParanoid" id="A0A194X6B2"/>
<keyword evidence="2" id="KW-0812">Transmembrane</keyword>
<evidence type="ECO:0000313" key="3">
    <source>
        <dbReference type="EMBL" id="KUJ15713.1"/>
    </source>
</evidence>
<proteinExistence type="predicted"/>
<keyword evidence="4" id="KW-1185">Reference proteome</keyword>
<evidence type="ECO:0000256" key="2">
    <source>
        <dbReference type="SAM" id="Phobius"/>
    </source>
</evidence>
<keyword evidence="2" id="KW-1133">Transmembrane helix</keyword>
<dbReference type="RefSeq" id="XP_018070068.1">
    <property type="nucleotide sequence ID" value="XM_018219947.1"/>
</dbReference>
<accession>A0A194X6B2</accession>
<dbReference type="Proteomes" id="UP000070700">
    <property type="component" value="Unassembled WGS sequence"/>
</dbReference>
<keyword evidence="1" id="KW-0175">Coiled coil</keyword>
<reference evidence="3 4" key="1">
    <citation type="submission" date="2015-10" db="EMBL/GenBank/DDBJ databases">
        <title>Full genome of DAOMC 229536 Phialocephala scopiformis, a fungal endophyte of spruce producing the potent anti-insectan compound rugulosin.</title>
        <authorList>
            <consortium name="DOE Joint Genome Institute"/>
            <person name="Walker A.K."/>
            <person name="Frasz S.L."/>
            <person name="Seifert K.A."/>
            <person name="Miller J.D."/>
            <person name="Mondo S.J."/>
            <person name="Labutti K."/>
            <person name="Lipzen A."/>
            <person name="Dockter R."/>
            <person name="Kennedy M."/>
            <person name="Grigoriev I.V."/>
            <person name="Spatafora J.W."/>
        </authorList>
    </citation>
    <scope>NUCLEOTIDE SEQUENCE [LARGE SCALE GENOMIC DNA]</scope>
    <source>
        <strain evidence="3 4">CBS 120377</strain>
    </source>
</reference>